<dbReference type="SUPFAM" id="SSF52096">
    <property type="entry name" value="ClpP/crotonase"/>
    <property type="match status" value="1"/>
</dbReference>
<evidence type="ECO:0000256" key="1">
    <source>
        <dbReference type="SAM" id="SignalP"/>
    </source>
</evidence>
<gene>
    <name evidence="2" type="ORF">DFR38_101177</name>
</gene>
<accession>A0A318JRH2</accession>
<sequence>MKRRLAAGFSLLALASTAQAMEVEVRGHAVLMSGPVTGIELRVLESTLESHPDISTVVLRNSHGGDARTGYAVGEFIRAHKLNTALSGFCISSCSRMFLGGVQRQYSDEQSQEKTFVGLHGNYAPDGSLQANRMGYLKEWVIKYSDGKANPDLVEQWVHIPNHHGYIAFYHRDANILPGTQKVMLCQGTEDKGKRQEQCAKPDMGDALANGIVTSWAIYPLRDNRQQAD</sequence>
<keyword evidence="1" id="KW-0732">Signal</keyword>
<organism evidence="2 3">
    <name type="scientific">Aquitalea magnusonii</name>
    <dbReference type="NCBI Taxonomy" id="332411"/>
    <lineage>
        <taxon>Bacteria</taxon>
        <taxon>Pseudomonadati</taxon>
        <taxon>Pseudomonadota</taxon>
        <taxon>Betaproteobacteria</taxon>
        <taxon>Neisseriales</taxon>
        <taxon>Chromobacteriaceae</taxon>
        <taxon>Aquitalea</taxon>
    </lineage>
</organism>
<proteinExistence type="predicted"/>
<feature type="chain" id="PRO_5016397599" evidence="1">
    <location>
        <begin position="21"/>
        <end position="229"/>
    </location>
</feature>
<name>A0A318JRH2_9NEIS</name>
<dbReference type="AlphaFoldDB" id="A0A318JRH2"/>
<dbReference type="Proteomes" id="UP000248395">
    <property type="component" value="Unassembled WGS sequence"/>
</dbReference>
<evidence type="ECO:0000313" key="2">
    <source>
        <dbReference type="EMBL" id="PXX51116.1"/>
    </source>
</evidence>
<feature type="signal peptide" evidence="1">
    <location>
        <begin position="1"/>
        <end position="20"/>
    </location>
</feature>
<dbReference type="InterPro" id="IPR029045">
    <property type="entry name" value="ClpP/crotonase-like_dom_sf"/>
</dbReference>
<keyword evidence="3" id="KW-1185">Reference proteome</keyword>
<comment type="caution">
    <text evidence="2">The sequence shown here is derived from an EMBL/GenBank/DDBJ whole genome shotgun (WGS) entry which is preliminary data.</text>
</comment>
<evidence type="ECO:0000313" key="3">
    <source>
        <dbReference type="Proteomes" id="UP000248395"/>
    </source>
</evidence>
<reference evidence="2 3" key="1">
    <citation type="submission" date="2018-05" db="EMBL/GenBank/DDBJ databases">
        <title>Genomic Encyclopedia of Type Strains, Phase IV (KMG-IV): sequencing the most valuable type-strain genomes for metagenomic binning, comparative biology and taxonomic classification.</title>
        <authorList>
            <person name="Goeker M."/>
        </authorList>
    </citation>
    <scope>NUCLEOTIDE SEQUENCE [LARGE SCALE GENOMIC DNA]</scope>
    <source>
        <strain evidence="2 3">DSM 25134</strain>
    </source>
</reference>
<dbReference type="EMBL" id="QJKC01000001">
    <property type="protein sequence ID" value="PXX51116.1"/>
    <property type="molecule type" value="Genomic_DNA"/>
</dbReference>
<protein>
    <submittedName>
        <fullName evidence="2">Uncharacterized protein</fullName>
    </submittedName>
</protein>